<dbReference type="RefSeq" id="WP_105054520.1">
    <property type="nucleotide sequence ID" value="NZ_CAWNRT010000001.1"/>
</dbReference>
<evidence type="ECO:0000256" key="3">
    <source>
        <dbReference type="SAM" id="Phobius"/>
    </source>
</evidence>
<name>A0A2S7XC77_9GAMM</name>
<dbReference type="InterPro" id="IPR001867">
    <property type="entry name" value="OmpR/PhoB-type_DNA-bd"/>
</dbReference>
<feature type="DNA-binding region" description="OmpR/PhoB-type" evidence="2">
    <location>
        <begin position="1"/>
        <end position="100"/>
    </location>
</feature>
<dbReference type="SUPFAM" id="SSF46894">
    <property type="entry name" value="C-terminal effector domain of the bipartite response regulators"/>
    <property type="match status" value="1"/>
</dbReference>
<keyword evidence="3" id="KW-0472">Membrane</keyword>
<keyword evidence="3" id="KW-0812">Transmembrane</keyword>
<dbReference type="PROSITE" id="PS51755">
    <property type="entry name" value="OMPR_PHOB"/>
    <property type="match status" value="1"/>
</dbReference>
<dbReference type="InterPro" id="IPR036388">
    <property type="entry name" value="WH-like_DNA-bd_sf"/>
</dbReference>
<dbReference type="AlphaFoldDB" id="A0A2S7XC77"/>
<evidence type="ECO:0000256" key="2">
    <source>
        <dbReference type="PROSITE-ProRule" id="PRU01091"/>
    </source>
</evidence>
<evidence type="ECO:0000313" key="5">
    <source>
        <dbReference type="EMBL" id="PQJ88950.1"/>
    </source>
</evidence>
<gene>
    <name evidence="5" type="ORF">BTO22_04850</name>
</gene>
<protein>
    <submittedName>
        <fullName evidence="5">Transcriptional regulator</fullName>
    </submittedName>
</protein>
<dbReference type="CDD" id="cd00383">
    <property type="entry name" value="trans_reg_C"/>
    <property type="match status" value="1"/>
</dbReference>
<comment type="caution">
    <text evidence="5">The sequence shown here is derived from an EMBL/GenBank/DDBJ whole genome shotgun (WGS) entry which is preliminary data.</text>
</comment>
<organism evidence="5 6">
    <name type="scientific">Aliivibrio sifiae</name>
    <dbReference type="NCBI Taxonomy" id="566293"/>
    <lineage>
        <taxon>Bacteria</taxon>
        <taxon>Pseudomonadati</taxon>
        <taxon>Pseudomonadota</taxon>
        <taxon>Gammaproteobacteria</taxon>
        <taxon>Vibrionales</taxon>
        <taxon>Vibrionaceae</taxon>
        <taxon>Aliivibrio</taxon>
    </lineage>
</organism>
<dbReference type="EMBL" id="MSCO01000001">
    <property type="protein sequence ID" value="PQJ88950.1"/>
    <property type="molecule type" value="Genomic_DNA"/>
</dbReference>
<dbReference type="GO" id="GO:0003677">
    <property type="term" value="F:DNA binding"/>
    <property type="evidence" value="ECO:0007669"/>
    <property type="project" value="UniProtKB-UniRule"/>
</dbReference>
<evidence type="ECO:0000259" key="4">
    <source>
        <dbReference type="PROSITE" id="PS51755"/>
    </source>
</evidence>
<keyword evidence="3" id="KW-1133">Transmembrane helix</keyword>
<dbReference type="InterPro" id="IPR016032">
    <property type="entry name" value="Sig_transdc_resp-reg_C-effctor"/>
</dbReference>
<keyword evidence="1 2" id="KW-0238">DNA-binding</keyword>
<dbReference type="GO" id="GO:0006355">
    <property type="term" value="P:regulation of DNA-templated transcription"/>
    <property type="evidence" value="ECO:0007669"/>
    <property type="project" value="InterPro"/>
</dbReference>
<proteinExistence type="predicted"/>
<feature type="transmembrane region" description="Helical" evidence="3">
    <location>
        <begin position="173"/>
        <end position="192"/>
    </location>
</feature>
<dbReference type="SMART" id="SM00862">
    <property type="entry name" value="Trans_reg_C"/>
    <property type="match status" value="1"/>
</dbReference>
<dbReference type="Proteomes" id="UP000239263">
    <property type="component" value="Unassembled WGS sequence"/>
</dbReference>
<reference evidence="5 6" key="1">
    <citation type="submission" date="2016-12" db="EMBL/GenBank/DDBJ databases">
        <title>Diversity of luminous bacteria.</title>
        <authorList>
            <person name="Yoshizawa S."/>
            <person name="Kogure K."/>
        </authorList>
    </citation>
    <scope>NUCLEOTIDE SEQUENCE [LARGE SCALE GENOMIC DNA]</scope>
    <source>
        <strain evidence="5 6">ATCC 33715</strain>
    </source>
</reference>
<dbReference type="Gene3D" id="1.10.10.10">
    <property type="entry name" value="Winged helix-like DNA-binding domain superfamily/Winged helix DNA-binding domain"/>
    <property type="match status" value="1"/>
</dbReference>
<evidence type="ECO:0000256" key="1">
    <source>
        <dbReference type="ARBA" id="ARBA00023125"/>
    </source>
</evidence>
<dbReference type="Pfam" id="PF00486">
    <property type="entry name" value="Trans_reg_C"/>
    <property type="match status" value="1"/>
</dbReference>
<accession>A0A2S7XC77</accession>
<sequence>MQKIIVANLVLEPETRTLRNTTGEVITLRPLPYSVFTLLLEQKGNCLDRDYLFDVCWEGAVVTDQALTNVISSLRRNLVKLKAEGIEIKTVSKVGYLLFVDDTFSIADDVIEQEADEITVQAISDYTPLTLPAVENKSTPAIVTEVSVAIDQKDVKVSNESCFRHFWLTKPSLISVLLSLFLLVLIVFVYQYKAISSAPHFLVKDNYQHFEINNTDIYFLNKTRKSVGIKAIQQELKTLNPVECNAEVYIRIYDSAYDDDVISLRGYIAAKNSNRNANYSLSQFSYTDLPVIIAKSFNRAKLICE</sequence>
<dbReference type="GO" id="GO:0000160">
    <property type="term" value="P:phosphorelay signal transduction system"/>
    <property type="evidence" value="ECO:0007669"/>
    <property type="project" value="InterPro"/>
</dbReference>
<feature type="domain" description="OmpR/PhoB-type" evidence="4">
    <location>
        <begin position="1"/>
        <end position="100"/>
    </location>
</feature>
<evidence type="ECO:0000313" key="6">
    <source>
        <dbReference type="Proteomes" id="UP000239263"/>
    </source>
</evidence>
<dbReference type="OrthoDB" id="5827879at2"/>